<dbReference type="AlphaFoldDB" id="A0ABD6C9L6"/>
<name>A0ABD6C9L6_9EURY</name>
<accession>A0ABD6C9L6</accession>
<proteinExistence type="predicted"/>
<evidence type="ECO:0000256" key="2">
    <source>
        <dbReference type="SAM" id="Phobius"/>
    </source>
</evidence>
<keyword evidence="2" id="KW-0812">Transmembrane</keyword>
<protein>
    <recommendedName>
        <fullName evidence="5">Type II secretion system protein GspF domain-containing protein</fullName>
    </recommendedName>
</protein>
<feature type="transmembrane region" description="Helical" evidence="2">
    <location>
        <begin position="296"/>
        <end position="319"/>
    </location>
</feature>
<dbReference type="RefSeq" id="WP_247375851.1">
    <property type="nucleotide sequence ID" value="NZ_JALLGV010000001.1"/>
</dbReference>
<reference evidence="3 4" key="1">
    <citation type="journal article" date="2019" name="Int. J. Syst. Evol. Microbiol.">
        <title>The Global Catalogue of Microorganisms (GCM) 10K type strain sequencing project: providing services to taxonomists for standard genome sequencing and annotation.</title>
        <authorList>
            <consortium name="The Broad Institute Genomics Platform"/>
            <consortium name="The Broad Institute Genome Sequencing Center for Infectious Disease"/>
            <person name="Wu L."/>
            <person name="Ma J."/>
        </authorList>
    </citation>
    <scope>NUCLEOTIDE SEQUENCE [LARGE SCALE GENOMIC DNA]</scope>
    <source>
        <strain evidence="3 4">CGMCC 1.12125</strain>
    </source>
</reference>
<evidence type="ECO:0000313" key="4">
    <source>
        <dbReference type="Proteomes" id="UP001597119"/>
    </source>
</evidence>
<organism evidence="3 4">
    <name type="scientific">Halorientalis brevis</name>
    <dbReference type="NCBI Taxonomy" id="1126241"/>
    <lineage>
        <taxon>Archaea</taxon>
        <taxon>Methanobacteriati</taxon>
        <taxon>Methanobacteriota</taxon>
        <taxon>Stenosarchaea group</taxon>
        <taxon>Halobacteria</taxon>
        <taxon>Halobacteriales</taxon>
        <taxon>Haloarculaceae</taxon>
        <taxon>Halorientalis</taxon>
    </lineage>
</organism>
<keyword evidence="2" id="KW-1133">Transmembrane helix</keyword>
<gene>
    <name evidence="3" type="ORF">ACFR9U_07715</name>
</gene>
<feature type="coiled-coil region" evidence="1">
    <location>
        <begin position="141"/>
        <end position="183"/>
    </location>
</feature>
<dbReference type="Proteomes" id="UP001597119">
    <property type="component" value="Unassembled WGS sequence"/>
</dbReference>
<dbReference type="Pfam" id="PF25927">
    <property type="entry name" value="DUF7972"/>
    <property type="match status" value="1"/>
</dbReference>
<evidence type="ECO:0000313" key="3">
    <source>
        <dbReference type="EMBL" id="MFD1586866.1"/>
    </source>
</evidence>
<feature type="transmembrane region" description="Helical" evidence="2">
    <location>
        <begin position="35"/>
        <end position="56"/>
    </location>
</feature>
<feature type="transmembrane region" description="Helical" evidence="2">
    <location>
        <begin position="76"/>
        <end position="96"/>
    </location>
</feature>
<keyword evidence="4" id="KW-1185">Reference proteome</keyword>
<comment type="caution">
    <text evidence="3">The sequence shown here is derived from an EMBL/GenBank/DDBJ whole genome shotgun (WGS) entry which is preliminary data.</text>
</comment>
<dbReference type="EMBL" id="JBHUDJ010000003">
    <property type="protein sequence ID" value="MFD1586866.1"/>
    <property type="molecule type" value="Genomic_DNA"/>
</dbReference>
<keyword evidence="2" id="KW-0472">Membrane</keyword>
<evidence type="ECO:0008006" key="5">
    <source>
        <dbReference type="Google" id="ProtNLM"/>
    </source>
</evidence>
<evidence type="ECO:0000256" key="1">
    <source>
        <dbReference type="SAM" id="Coils"/>
    </source>
</evidence>
<sequence length="338" mass="37866">MALFKYLRRLRGWAPIPTRRGFKPGRWLLLEGNRYAVTLALLLVTFGTILSVGSVWTFEMQVLLTETEAVQTLLNSLLSGIILLVSIVVSINSIILSYDITSVGEQEDRIESALRFRREVGRLSDVEQTPTNPSGFLTVMAEVIRQRARDLEEVAEGADEEFAQDIQEHIESTTNTAEHLEQSLERVGGAEFGVLWLGLELDYDELIDRSRLLRSTHGNGFGESTEELFEELRQAFELFATGRQYFKTLYYSREISQLSRTLLLISLPAILITATTILAINAQLLPDVWMFGLPPLLTFVSLTFTISLAPFLVLTSYMLRVATVAHRTAAAGPFTVSS</sequence>
<feature type="transmembrane region" description="Helical" evidence="2">
    <location>
        <begin position="262"/>
        <end position="284"/>
    </location>
</feature>
<keyword evidence="1" id="KW-0175">Coiled coil</keyword>
<dbReference type="InterPro" id="IPR058278">
    <property type="entry name" value="DUF7972"/>
</dbReference>